<keyword evidence="6" id="KW-1185">Reference proteome</keyword>
<evidence type="ECO:0000256" key="2">
    <source>
        <dbReference type="ARBA" id="ARBA00022746"/>
    </source>
</evidence>
<dbReference type="PANTHER" id="PTHR43734">
    <property type="entry name" value="PHYTOENE DESATURASE"/>
    <property type="match status" value="1"/>
</dbReference>
<dbReference type="SUPFAM" id="SSF51905">
    <property type="entry name" value="FAD/NAD(P)-binding domain"/>
    <property type="match status" value="1"/>
</dbReference>
<name>A0AAD7XJ79_9STRA</name>
<evidence type="ECO:0000259" key="4">
    <source>
        <dbReference type="Pfam" id="PF01593"/>
    </source>
</evidence>
<dbReference type="GO" id="GO:0016491">
    <property type="term" value="F:oxidoreductase activity"/>
    <property type="evidence" value="ECO:0007669"/>
    <property type="project" value="UniProtKB-KW"/>
</dbReference>
<dbReference type="InterPro" id="IPR036188">
    <property type="entry name" value="FAD/NAD-bd_sf"/>
</dbReference>
<dbReference type="Gene3D" id="3.50.50.60">
    <property type="entry name" value="FAD/NAD(P)-binding domain"/>
    <property type="match status" value="2"/>
</dbReference>
<dbReference type="InterPro" id="IPR002937">
    <property type="entry name" value="Amino_oxidase"/>
</dbReference>
<dbReference type="NCBIfam" id="TIGR02734">
    <property type="entry name" value="crtI_fam"/>
    <property type="match status" value="1"/>
</dbReference>
<dbReference type="InterPro" id="IPR014105">
    <property type="entry name" value="Carotenoid/retinoid_OxRdtase"/>
</dbReference>
<dbReference type="EMBL" id="JAQMWT010000685">
    <property type="protein sequence ID" value="KAJ8598155.1"/>
    <property type="molecule type" value="Genomic_DNA"/>
</dbReference>
<evidence type="ECO:0000313" key="5">
    <source>
        <dbReference type="EMBL" id="KAJ8598155.1"/>
    </source>
</evidence>
<feature type="domain" description="Amine oxidase" evidence="4">
    <location>
        <begin position="24"/>
        <end position="499"/>
    </location>
</feature>
<evidence type="ECO:0000313" key="6">
    <source>
        <dbReference type="Proteomes" id="UP001230188"/>
    </source>
</evidence>
<reference evidence="5" key="1">
    <citation type="submission" date="2023-01" db="EMBL/GenBank/DDBJ databases">
        <title>Metagenome sequencing of chrysophaentin producing Chrysophaeum taylorii.</title>
        <authorList>
            <person name="Davison J."/>
            <person name="Bewley C."/>
        </authorList>
    </citation>
    <scope>NUCLEOTIDE SEQUENCE</scope>
    <source>
        <strain evidence="5">NIES-1699</strain>
    </source>
</reference>
<organism evidence="5 6">
    <name type="scientific">Chrysophaeum taylorii</name>
    <dbReference type="NCBI Taxonomy" id="2483200"/>
    <lineage>
        <taxon>Eukaryota</taxon>
        <taxon>Sar</taxon>
        <taxon>Stramenopiles</taxon>
        <taxon>Ochrophyta</taxon>
        <taxon>Pelagophyceae</taxon>
        <taxon>Pelagomonadales</taxon>
        <taxon>Pelagomonadaceae</taxon>
        <taxon>Chrysophaeum</taxon>
    </lineage>
</organism>
<keyword evidence="2" id="KW-0125">Carotenoid biosynthesis</keyword>
<evidence type="ECO:0000256" key="1">
    <source>
        <dbReference type="ARBA" id="ARBA00004829"/>
    </source>
</evidence>
<dbReference type="GO" id="GO:0016117">
    <property type="term" value="P:carotenoid biosynthetic process"/>
    <property type="evidence" value="ECO:0007669"/>
    <property type="project" value="UniProtKB-KW"/>
</dbReference>
<dbReference type="Pfam" id="PF01593">
    <property type="entry name" value="Amino_oxidase"/>
    <property type="match status" value="1"/>
</dbReference>
<comment type="caution">
    <text evidence="5">The sequence shown here is derived from an EMBL/GenBank/DDBJ whole genome shotgun (WGS) entry which is preliminary data.</text>
</comment>
<evidence type="ECO:0000256" key="3">
    <source>
        <dbReference type="ARBA" id="ARBA00023002"/>
    </source>
</evidence>
<protein>
    <recommendedName>
        <fullName evidence="4">Amine oxidase domain-containing protein</fullName>
    </recommendedName>
</protein>
<dbReference type="Proteomes" id="UP001230188">
    <property type="component" value="Unassembled WGS sequence"/>
</dbReference>
<gene>
    <name evidence="5" type="ORF">CTAYLR_007367</name>
</gene>
<keyword evidence="3" id="KW-0560">Oxidoreductase</keyword>
<dbReference type="AlphaFoldDB" id="A0AAD7XJ79"/>
<proteinExistence type="predicted"/>
<accession>A0AAD7XJ79</accession>
<sequence>MLVVVFLLSGAEAARVVVVGGGVGGLATAGRLAGLGAEVTVLEKNERELLGGRLGEYRWGRHRWETGASLLLMPEVYAESLAAMGDAEPLDFVRVRPSYAVWFDALPERGPVELGGEDVEALRKRLELEEEGAFEKFETYLETARDYLGTGWPAFIEEDVAAALPTLGRFVRTALARWPLETHEAQLRKLFPKSPRLRALCSFNDLYVGLTPYDAPAVFSLLSAIEICRGVWYLRDGLGSYARRLVDACERRGVEVRCGVEVTSVDDRGVDTTAGRFDADHVVVNADLAAAEPRLARRPRDTYDSWTYSTTSYSFYWALDKPLPELRHHNVFLATDRANPDDPFRPAWDWLRRERRELPPFNFYVCAASRTDDTAAPRGRDSIMVLVPAPPLGSDDDRDRDLTDAIRDALFRRLGPICGDVKTHIIHERVIAPREWRRRYALRRGAIFGLSHGLDQLALFRPARRSRRSKTLSFVGASTRPGNGVPLVLTSAKLCAREVARQLHLEGGSFGS</sequence>
<comment type="pathway">
    <text evidence="1">Carotenoid biosynthesis.</text>
</comment>
<dbReference type="PANTHER" id="PTHR43734:SF1">
    <property type="entry name" value="PHYTOENE DESATURASE"/>
    <property type="match status" value="1"/>
</dbReference>